<comment type="caution">
    <text evidence="8">The sequence shown here is derived from an EMBL/GenBank/DDBJ whole genome shotgun (WGS) entry which is preliminary data.</text>
</comment>
<dbReference type="InterPro" id="IPR010445">
    <property type="entry name" value="LapA_dom"/>
</dbReference>
<keyword evidence="4 6" id="KW-0472">Membrane</keyword>
<feature type="domain" description="Lipopolysaccharide assembly protein A" evidence="7">
    <location>
        <begin position="23"/>
        <end position="83"/>
    </location>
</feature>
<dbReference type="EMBL" id="SJPV01000007">
    <property type="protein sequence ID" value="TWU35082.1"/>
    <property type="molecule type" value="Genomic_DNA"/>
</dbReference>
<feature type="transmembrane region" description="Helical" evidence="6">
    <location>
        <begin position="44"/>
        <end position="64"/>
    </location>
</feature>
<evidence type="ECO:0000313" key="8">
    <source>
        <dbReference type="EMBL" id="TWU35082.1"/>
    </source>
</evidence>
<keyword evidence="3 6" id="KW-1133">Transmembrane helix</keyword>
<evidence type="ECO:0000259" key="7">
    <source>
        <dbReference type="Pfam" id="PF06305"/>
    </source>
</evidence>
<proteinExistence type="predicted"/>
<name>A0A5C6DED3_9BACT</name>
<evidence type="ECO:0000256" key="6">
    <source>
        <dbReference type="SAM" id="Phobius"/>
    </source>
</evidence>
<dbReference type="AlphaFoldDB" id="A0A5C6DED3"/>
<dbReference type="GO" id="GO:0005886">
    <property type="term" value="C:plasma membrane"/>
    <property type="evidence" value="ECO:0007669"/>
    <property type="project" value="InterPro"/>
</dbReference>
<evidence type="ECO:0000256" key="3">
    <source>
        <dbReference type="ARBA" id="ARBA00022989"/>
    </source>
</evidence>
<sequence length="95" mass="10465">MRQKIRWFLLLAGVIVALAIAVQNNAMAEVKLFFFSRDVPLSLLIVTSAGAGFLLGSLMTYSMLRAQKKTEPKAKEVKTAPKQAEAVDELRGQTK</sequence>
<keyword evidence="9" id="KW-1185">Reference proteome</keyword>
<accession>A0A5C6DED3</accession>
<evidence type="ECO:0000313" key="9">
    <source>
        <dbReference type="Proteomes" id="UP000319143"/>
    </source>
</evidence>
<evidence type="ECO:0000256" key="4">
    <source>
        <dbReference type="ARBA" id="ARBA00023136"/>
    </source>
</evidence>
<protein>
    <recommendedName>
        <fullName evidence="7">Lipopolysaccharide assembly protein A domain-containing protein</fullName>
    </recommendedName>
</protein>
<gene>
    <name evidence="8" type="ORF">Poly41_42260</name>
</gene>
<evidence type="ECO:0000256" key="2">
    <source>
        <dbReference type="ARBA" id="ARBA00022692"/>
    </source>
</evidence>
<dbReference type="PANTHER" id="PTHR41335:SF1">
    <property type="entry name" value="MEMBRANE PROTEIN"/>
    <property type="match status" value="1"/>
</dbReference>
<organism evidence="8 9">
    <name type="scientific">Novipirellula artificiosorum</name>
    <dbReference type="NCBI Taxonomy" id="2528016"/>
    <lineage>
        <taxon>Bacteria</taxon>
        <taxon>Pseudomonadati</taxon>
        <taxon>Planctomycetota</taxon>
        <taxon>Planctomycetia</taxon>
        <taxon>Pirellulales</taxon>
        <taxon>Pirellulaceae</taxon>
        <taxon>Novipirellula</taxon>
    </lineage>
</organism>
<dbReference type="PANTHER" id="PTHR41335">
    <property type="entry name" value="MEMBRANE PROTEIN-RELATED"/>
    <property type="match status" value="1"/>
</dbReference>
<keyword evidence="2 6" id="KW-0812">Transmembrane</keyword>
<dbReference type="RefSeq" id="WP_197231468.1">
    <property type="nucleotide sequence ID" value="NZ_SJPV01000007.1"/>
</dbReference>
<evidence type="ECO:0000256" key="1">
    <source>
        <dbReference type="ARBA" id="ARBA00022475"/>
    </source>
</evidence>
<dbReference type="Proteomes" id="UP000319143">
    <property type="component" value="Unassembled WGS sequence"/>
</dbReference>
<evidence type="ECO:0000256" key="5">
    <source>
        <dbReference type="SAM" id="MobiDB-lite"/>
    </source>
</evidence>
<keyword evidence="1" id="KW-1003">Cell membrane</keyword>
<feature type="region of interest" description="Disordered" evidence="5">
    <location>
        <begin position="71"/>
        <end position="95"/>
    </location>
</feature>
<dbReference type="Pfam" id="PF06305">
    <property type="entry name" value="LapA_dom"/>
    <property type="match status" value="1"/>
</dbReference>
<reference evidence="8 9" key="1">
    <citation type="submission" date="2019-02" db="EMBL/GenBank/DDBJ databases">
        <title>Deep-cultivation of Planctomycetes and their phenomic and genomic characterization uncovers novel biology.</title>
        <authorList>
            <person name="Wiegand S."/>
            <person name="Jogler M."/>
            <person name="Boedeker C."/>
            <person name="Pinto D."/>
            <person name="Vollmers J."/>
            <person name="Rivas-Marin E."/>
            <person name="Kohn T."/>
            <person name="Peeters S.H."/>
            <person name="Heuer A."/>
            <person name="Rast P."/>
            <person name="Oberbeckmann S."/>
            <person name="Bunk B."/>
            <person name="Jeske O."/>
            <person name="Meyerdierks A."/>
            <person name="Storesund J.E."/>
            <person name="Kallscheuer N."/>
            <person name="Luecker S."/>
            <person name="Lage O.M."/>
            <person name="Pohl T."/>
            <person name="Merkel B.J."/>
            <person name="Hornburger P."/>
            <person name="Mueller R.-W."/>
            <person name="Bruemmer F."/>
            <person name="Labrenz M."/>
            <person name="Spormann A.M."/>
            <person name="Op Den Camp H."/>
            <person name="Overmann J."/>
            <person name="Amann R."/>
            <person name="Jetten M.S.M."/>
            <person name="Mascher T."/>
            <person name="Medema M.H."/>
            <person name="Devos D.P."/>
            <person name="Kaster A.-K."/>
            <person name="Ovreas L."/>
            <person name="Rohde M."/>
            <person name="Galperin M.Y."/>
            <person name="Jogler C."/>
        </authorList>
    </citation>
    <scope>NUCLEOTIDE SEQUENCE [LARGE SCALE GENOMIC DNA]</scope>
    <source>
        <strain evidence="8 9">Poly41</strain>
    </source>
</reference>